<dbReference type="Proteomes" id="UP000027265">
    <property type="component" value="Unassembled WGS sequence"/>
</dbReference>
<name>A0A067PDJ6_9AGAM</name>
<sequence>MPLFLDRFDVDQAFKLEDDMSRHLNAQFRIKLGHKVVPQTPLPRISPILHQECHRISSILVEAFLRHVDVNWTATDYASIWVSMRMALNPDRNKLWMLNTGQSMVPTF</sequence>
<evidence type="ECO:0000313" key="2">
    <source>
        <dbReference type="Proteomes" id="UP000027265"/>
    </source>
</evidence>
<gene>
    <name evidence="1" type="ORF">JAAARDRAFT_197926</name>
</gene>
<keyword evidence="2" id="KW-1185">Reference proteome</keyword>
<proteinExistence type="predicted"/>
<dbReference type="EMBL" id="KL197737">
    <property type="protein sequence ID" value="KDQ52854.1"/>
    <property type="molecule type" value="Genomic_DNA"/>
</dbReference>
<evidence type="ECO:0000313" key="1">
    <source>
        <dbReference type="EMBL" id="KDQ52854.1"/>
    </source>
</evidence>
<organism evidence="1 2">
    <name type="scientific">Jaapia argillacea MUCL 33604</name>
    <dbReference type="NCBI Taxonomy" id="933084"/>
    <lineage>
        <taxon>Eukaryota</taxon>
        <taxon>Fungi</taxon>
        <taxon>Dikarya</taxon>
        <taxon>Basidiomycota</taxon>
        <taxon>Agaricomycotina</taxon>
        <taxon>Agaricomycetes</taxon>
        <taxon>Agaricomycetidae</taxon>
        <taxon>Jaapiales</taxon>
        <taxon>Jaapiaceae</taxon>
        <taxon>Jaapia</taxon>
    </lineage>
</organism>
<reference evidence="2" key="1">
    <citation type="journal article" date="2014" name="Proc. Natl. Acad. Sci. U.S.A.">
        <title>Extensive sampling of basidiomycete genomes demonstrates inadequacy of the white-rot/brown-rot paradigm for wood decay fungi.</title>
        <authorList>
            <person name="Riley R."/>
            <person name="Salamov A.A."/>
            <person name="Brown D.W."/>
            <person name="Nagy L.G."/>
            <person name="Floudas D."/>
            <person name="Held B.W."/>
            <person name="Levasseur A."/>
            <person name="Lombard V."/>
            <person name="Morin E."/>
            <person name="Otillar R."/>
            <person name="Lindquist E.A."/>
            <person name="Sun H."/>
            <person name="LaButti K.M."/>
            <person name="Schmutz J."/>
            <person name="Jabbour D."/>
            <person name="Luo H."/>
            <person name="Baker S.E."/>
            <person name="Pisabarro A.G."/>
            <person name="Walton J.D."/>
            <person name="Blanchette R.A."/>
            <person name="Henrissat B."/>
            <person name="Martin F."/>
            <person name="Cullen D."/>
            <person name="Hibbett D.S."/>
            <person name="Grigoriev I.V."/>
        </authorList>
    </citation>
    <scope>NUCLEOTIDE SEQUENCE [LARGE SCALE GENOMIC DNA]</scope>
    <source>
        <strain evidence="2">MUCL 33604</strain>
    </source>
</reference>
<dbReference type="AlphaFoldDB" id="A0A067PDJ6"/>
<dbReference type="HOGENOM" id="CLU_2197352_0_0_1"/>
<accession>A0A067PDJ6</accession>
<protein>
    <submittedName>
        <fullName evidence="1">Uncharacterized protein</fullName>
    </submittedName>
</protein>
<dbReference type="InParanoid" id="A0A067PDJ6"/>